<keyword evidence="3" id="KW-1185">Reference proteome</keyword>
<feature type="region of interest" description="Disordered" evidence="1">
    <location>
        <begin position="42"/>
        <end position="71"/>
    </location>
</feature>
<evidence type="ECO:0000313" key="3">
    <source>
        <dbReference type="Proteomes" id="UP000305848"/>
    </source>
</evidence>
<gene>
    <name evidence="2" type="ORF">FC093_02405</name>
</gene>
<dbReference type="EMBL" id="SZQL01000001">
    <property type="protein sequence ID" value="TKK71889.1"/>
    <property type="molecule type" value="Genomic_DNA"/>
</dbReference>
<protein>
    <submittedName>
        <fullName evidence="2">Uncharacterized protein</fullName>
    </submittedName>
</protein>
<evidence type="ECO:0000313" key="2">
    <source>
        <dbReference type="EMBL" id="TKK71889.1"/>
    </source>
</evidence>
<feature type="compositionally biased region" description="Basic residues" evidence="1">
    <location>
        <begin position="43"/>
        <end position="71"/>
    </location>
</feature>
<dbReference type="Proteomes" id="UP000305848">
    <property type="component" value="Unassembled WGS sequence"/>
</dbReference>
<reference evidence="2 3" key="1">
    <citation type="submission" date="2019-05" db="EMBL/GenBank/DDBJ databases">
        <title>Panacibacter sp. strain 17mud1-8 Genome sequencing and assembly.</title>
        <authorList>
            <person name="Chhetri G."/>
        </authorList>
    </citation>
    <scope>NUCLEOTIDE SEQUENCE [LARGE SCALE GENOMIC DNA]</scope>
    <source>
        <strain evidence="2 3">17mud1-8</strain>
    </source>
</reference>
<name>A0A4U3LAY5_9BACT</name>
<comment type="caution">
    <text evidence="2">The sequence shown here is derived from an EMBL/GenBank/DDBJ whole genome shotgun (WGS) entry which is preliminary data.</text>
</comment>
<evidence type="ECO:0000256" key="1">
    <source>
        <dbReference type="SAM" id="MobiDB-lite"/>
    </source>
</evidence>
<organism evidence="2 3">
    <name type="scientific">Ilyomonas limi</name>
    <dbReference type="NCBI Taxonomy" id="2575867"/>
    <lineage>
        <taxon>Bacteria</taxon>
        <taxon>Pseudomonadati</taxon>
        <taxon>Bacteroidota</taxon>
        <taxon>Chitinophagia</taxon>
        <taxon>Chitinophagales</taxon>
        <taxon>Chitinophagaceae</taxon>
        <taxon>Ilyomonas</taxon>
    </lineage>
</organism>
<accession>A0A4U3LAY5</accession>
<sequence length="71" mass="8374">MMLNTLEKSRRIFLYQNLTVMLTLEKIMTELKVNAVNEVVGGKHGKTKTRTKTKTKTRTRTRTRKHGTKYY</sequence>
<dbReference type="AlphaFoldDB" id="A0A4U3LAY5"/>
<dbReference type="RefSeq" id="WP_137260129.1">
    <property type="nucleotide sequence ID" value="NZ_SZQL01000001.1"/>
</dbReference>
<proteinExistence type="predicted"/>